<dbReference type="GO" id="GO:0043024">
    <property type="term" value="F:ribosomal small subunit binding"/>
    <property type="evidence" value="ECO:0007669"/>
    <property type="project" value="TreeGrafter"/>
</dbReference>
<accession>A0A381USC2</accession>
<dbReference type="CDD" id="cd00552">
    <property type="entry name" value="RaiA"/>
    <property type="match status" value="1"/>
</dbReference>
<protein>
    <recommendedName>
        <fullName evidence="3">Sigma 54 modulation/S30EA ribosomal protein C-terminal domain-containing protein</fullName>
    </recommendedName>
</protein>
<dbReference type="SUPFAM" id="SSF69754">
    <property type="entry name" value="Ribosome binding protein Y (YfiA homologue)"/>
    <property type="match status" value="1"/>
</dbReference>
<dbReference type="PANTHER" id="PTHR33231:SF1">
    <property type="entry name" value="30S RIBOSOMAL PROTEIN"/>
    <property type="match status" value="1"/>
</dbReference>
<proteinExistence type="predicted"/>
<dbReference type="InterPro" id="IPR003489">
    <property type="entry name" value="RHF/RaiA"/>
</dbReference>
<dbReference type="EMBL" id="UINC01006804">
    <property type="protein sequence ID" value="SVA29743.1"/>
    <property type="molecule type" value="Genomic_DNA"/>
</dbReference>
<evidence type="ECO:0008006" key="3">
    <source>
        <dbReference type="Google" id="ProtNLM"/>
    </source>
</evidence>
<dbReference type="GO" id="GO:0045900">
    <property type="term" value="P:negative regulation of translational elongation"/>
    <property type="evidence" value="ECO:0007669"/>
    <property type="project" value="TreeGrafter"/>
</dbReference>
<dbReference type="AlphaFoldDB" id="A0A381USC2"/>
<dbReference type="InterPro" id="IPR050574">
    <property type="entry name" value="HPF/YfiA_ribosome-assoc"/>
</dbReference>
<dbReference type="PANTHER" id="PTHR33231">
    <property type="entry name" value="30S RIBOSOMAL PROTEIN"/>
    <property type="match status" value="1"/>
</dbReference>
<evidence type="ECO:0000256" key="1">
    <source>
        <dbReference type="ARBA" id="ARBA00022845"/>
    </source>
</evidence>
<reference evidence="2" key="1">
    <citation type="submission" date="2018-05" db="EMBL/GenBank/DDBJ databases">
        <authorList>
            <person name="Lanie J.A."/>
            <person name="Ng W.-L."/>
            <person name="Kazmierczak K.M."/>
            <person name="Andrzejewski T.M."/>
            <person name="Davidsen T.M."/>
            <person name="Wayne K.J."/>
            <person name="Tettelin H."/>
            <person name="Glass J.I."/>
            <person name="Rusch D."/>
            <person name="Podicherti R."/>
            <person name="Tsui H.-C.T."/>
            <person name="Winkler M.E."/>
        </authorList>
    </citation>
    <scope>NUCLEOTIDE SEQUENCE</scope>
</reference>
<dbReference type="GO" id="GO:0022627">
    <property type="term" value="C:cytosolic small ribosomal subunit"/>
    <property type="evidence" value="ECO:0007669"/>
    <property type="project" value="TreeGrafter"/>
</dbReference>
<keyword evidence="1" id="KW-0810">Translation regulation</keyword>
<dbReference type="Pfam" id="PF02482">
    <property type="entry name" value="Ribosomal_S30AE"/>
    <property type="match status" value="1"/>
</dbReference>
<evidence type="ECO:0000313" key="2">
    <source>
        <dbReference type="EMBL" id="SVA29743.1"/>
    </source>
</evidence>
<dbReference type="InterPro" id="IPR036567">
    <property type="entry name" value="RHF-like"/>
</dbReference>
<dbReference type="Gene3D" id="3.30.160.100">
    <property type="entry name" value="Ribosome hibernation promotion factor-like"/>
    <property type="match status" value="1"/>
</dbReference>
<sequence length="109" mass="12382">MKFQVIGKNIKLTDAIKGHLDNKINKIFPNADESTGVRISLCVEKHRHIADVTIKTNGVTLHACDETEDLYTSMDRVLKKIEKHLKKHKARAQDLKIKSGFEIKKMSAD</sequence>
<gene>
    <name evidence="2" type="ORF">METZ01_LOCUS82597</name>
</gene>
<dbReference type="NCBIfam" id="TIGR00741">
    <property type="entry name" value="yfiA"/>
    <property type="match status" value="1"/>
</dbReference>
<name>A0A381USC2_9ZZZZ</name>
<organism evidence="2">
    <name type="scientific">marine metagenome</name>
    <dbReference type="NCBI Taxonomy" id="408172"/>
    <lineage>
        <taxon>unclassified sequences</taxon>
        <taxon>metagenomes</taxon>
        <taxon>ecological metagenomes</taxon>
    </lineage>
</organism>